<keyword evidence="7" id="KW-0963">Cytoplasm</keyword>
<dbReference type="GO" id="GO:0046040">
    <property type="term" value="P:IMP metabolic process"/>
    <property type="evidence" value="ECO:0007669"/>
    <property type="project" value="TreeGrafter"/>
</dbReference>
<feature type="binding site" description="in other chain" evidence="7">
    <location>
        <position position="147"/>
    </location>
    <ligand>
        <name>IMP</name>
        <dbReference type="ChEBI" id="CHEBI:58053"/>
        <note>ligand shared between dimeric partners</note>
    </ligand>
</feature>
<keyword evidence="6 7" id="KW-0342">GTP-binding</keyword>
<dbReference type="GO" id="GO:0044208">
    <property type="term" value="P:'de novo' AMP biosynthetic process"/>
    <property type="evidence" value="ECO:0007669"/>
    <property type="project" value="UniProtKB-UniRule"/>
</dbReference>
<keyword evidence="9" id="KW-1185">Reference proteome</keyword>
<accession>A0A6B2M2S4</accession>
<feature type="binding site" description="in other chain" evidence="7">
    <location>
        <position position="365"/>
    </location>
    <ligand>
        <name>IMP</name>
        <dbReference type="ChEBI" id="CHEBI:58053"/>
        <note>ligand shared between dimeric partners</note>
    </ligand>
</feature>
<feature type="binding site" description="in other chain" evidence="7">
    <location>
        <begin position="55"/>
        <end position="58"/>
    </location>
    <ligand>
        <name>IMP</name>
        <dbReference type="ChEBI" id="CHEBI:58053"/>
        <note>ligand shared between dimeric partners</note>
    </ligand>
</feature>
<feature type="binding site" description="in other chain" evidence="7">
    <location>
        <position position="287"/>
    </location>
    <ligand>
        <name>IMP</name>
        <dbReference type="ChEBI" id="CHEBI:58053"/>
        <note>ligand shared between dimeric partners</note>
    </ligand>
</feature>
<dbReference type="SUPFAM" id="SSF52540">
    <property type="entry name" value="P-loop containing nucleoside triphosphate hydrolases"/>
    <property type="match status" value="1"/>
</dbReference>
<dbReference type="EMBL" id="JAAGNX010000002">
    <property type="protein sequence ID" value="NDV62696.1"/>
    <property type="molecule type" value="Genomic_DNA"/>
</dbReference>
<protein>
    <recommendedName>
        <fullName evidence="7">Adenylosuccinate synthetase</fullName>
        <shortName evidence="7">AMPSase</shortName>
        <shortName evidence="7">AdSS</shortName>
        <ecNumber evidence="7">6.3.4.4</ecNumber>
    </recommendedName>
    <alternativeName>
        <fullName evidence="7">IMP--aspartate ligase</fullName>
    </alternativeName>
</protein>
<evidence type="ECO:0000313" key="8">
    <source>
        <dbReference type="EMBL" id="NDV62696.1"/>
    </source>
</evidence>
<evidence type="ECO:0000256" key="5">
    <source>
        <dbReference type="ARBA" id="ARBA00022842"/>
    </source>
</evidence>
<evidence type="ECO:0000256" key="7">
    <source>
        <dbReference type="HAMAP-Rule" id="MF_00011"/>
    </source>
</evidence>
<comment type="cofactor">
    <cofactor evidence="7">
        <name>Mg(2+)</name>
        <dbReference type="ChEBI" id="CHEBI:18420"/>
    </cofactor>
    <text evidence="7">Binds 1 Mg(2+) ion per subunit.</text>
</comment>
<organism evidence="8 9">
    <name type="scientific">Oceanipulchritudo coccoides</name>
    <dbReference type="NCBI Taxonomy" id="2706888"/>
    <lineage>
        <taxon>Bacteria</taxon>
        <taxon>Pseudomonadati</taxon>
        <taxon>Verrucomicrobiota</taxon>
        <taxon>Opitutia</taxon>
        <taxon>Puniceicoccales</taxon>
        <taxon>Oceanipulchritudinaceae</taxon>
        <taxon>Oceanipulchritudo</taxon>
    </lineage>
</organism>
<feature type="binding site" evidence="7">
    <location>
        <begin position="19"/>
        <end position="25"/>
    </location>
    <ligand>
        <name>GTP</name>
        <dbReference type="ChEBI" id="CHEBI:37565"/>
    </ligand>
</feature>
<dbReference type="GO" id="GO:0005525">
    <property type="term" value="F:GTP binding"/>
    <property type="evidence" value="ECO:0007669"/>
    <property type="project" value="UniProtKB-UniRule"/>
</dbReference>
<keyword evidence="1 7" id="KW-0436">Ligase</keyword>
<dbReference type="EC" id="6.3.4.4" evidence="7"/>
<dbReference type="Gene3D" id="3.90.170.10">
    <property type="entry name" value="Adenylosuccinate Synthetase, subunit A, domain 3"/>
    <property type="match status" value="1"/>
</dbReference>
<gene>
    <name evidence="7" type="primary">purA</name>
    <name evidence="8" type="ORF">G0Q06_09560</name>
</gene>
<comment type="subunit">
    <text evidence="7">Homodimer.</text>
</comment>
<evidence type="ECO:0000313" key="9">
    <source>
        <dbReference type="Proteomes" id="UP000478417"/>
    </source>
</evidence>
<feature type="binding site" evidence="7">
    <location>
        <begin position="57"/>
        <end position="59"/>
    </location>
    <ligand>
        <name>GTP</name>
        <dbReference type="ChEBI" id="CHEBI:37565"/>
    </ligand>
</feature>
<feature type="binding site" evidence="7">
    <location>
        <begin position="393"/>
        <end position="395"/>
    </location>
    <ligand>
        <name>GTP</name>
        <dbReference type="ChEBI" id="CHEBI:37565"/>
    </ligand>
</feature>
<name>A0A6B2M2S4_9BACT</name>
<dbReference type="HAMAP" id="MF_00011">
    <property type="entry name" value="Adenylosucc_synth"/>
    <property type="match status" value="1"/>
</dbReference>
<comment type="function">
    <text evidence="7">Plays an important role in the de novo pathway of purine nucleotide biosynthesis. Catalyzes the first committed step in the biosynthesis of AMP from IMP.</text>
</comment>
<feature type="binding site" evidence="7">
    <location>
        <position position="20"/>
    </location>
    <ligand>
        <name>Mg(2+)</name>
        <dbReference type="ChEBI" id="CHEBI:18420"/>
    </ligand>
</feature>
<feature type="binding site" description="in other chain" evidence="7">
    <location>
        <begin position="20"/>
        <end position="23"/>
    </location>
    <ligand>
        <name>IMP</name>
        <dbReference type="ChEBI" id="CHEBI:58053"/>
        <note>ligand shared between dimeric partners</note>
    </ligand>
</feature>
<dbReference type="UniPathway" id="UPA00075">
    <property type="reaction ID" value="UER00335"/>
</dbReference>
<dbReference type="PANTHER" id="PTHR11846:SF0">
    <property type="entry name" value="ADENYLOSUCCINATE SYNTHETASE"/>
    <property type="match status" value="1"/>
</dbReference>
<keyword evidence="4 7" id="KW-0658">Purine biosynthesis</keyword>
<comment type="similarity">
    <text evidence="7">Belongs to the adenylosuccinate synthetase family.</text>
</comment>
<feature type="active site" description="Proton donor" evidence="7">
    <location>
        <position position="58"/>
    </location>
</feature>
<dbReference type="GO" id="GO:0000287">
    <property type="term" value="F:magnesium ion binding"/>
    <property type="evidence" value="ECO:0007669"/>
    <property type="project" value="UniProtKB-UniRule"/>
</dbReference>
<dbReference type="InterPro" id="IPR042110">
    <property type="entry name" value="Adenylosuccinate_synth_dom2"/>
</dbReference>
<feature type="binding site" evidence="7">
    <location>
        <position position="367"/>
    </location>
    <ligand>
        <name>GTP</name>
        <dbReference type="ChEBI" id="CHEBI:37565"/>
    </ligand>
</feature>
<dbReference type="PANTHER" id="PTHR11846">
    <property type="entry name" value="ADENYLOSUCCINATE SYNTHETASE"/>
    <property type="match status" value="1"/>
</dbReference>
<evidence type="ECO:0000256" key="3">
    <source>
        <dbReference type="ARBA" id="ARBA00022741"/>
    </source>
</evidence>
<comment type="pathway">
    <text evidence="7">Purine metabolism; AMP biosynthesis via de novo pathway; AMP from IMP: step 1/2.</text>
</comment>
<dbReference type="Gene3D" id="1.10.300.10">
    <property type="entry name" value="Adenylosuccinate Synthetase, subunit A, domain 2"/>
    <property type="match status" value="1"/>
</dbReference>
<evidence type="ECO:0000256" key="4">
    <source>
        <dbReference type="ARBA" id="ARBA00022755"/>
    </source>
</evidence>
<keyword evidence="5 7" id="KW-0460">Magnesium</keyword>
<sequence>MALTPFESRILLDTGISMGDEGKGRLIPELIRELVTQTRTPDPVGVVVKVNGGANAGHTSGGLKLNLFPAGVVERSVGCLAVGSGVVADPHKFIWESAYIEHNGYDVRSRLLIDQRTMVSDLSHRLLDLGWEWYRVNVLGQEKRGSTGRGISPSYSDETAHFPVYYYEFLLDRETFSARIRARMDRALRTLQHVCRVPEEELSLFFDTLTAAETRANRGLIDAGLFKESDFDFSRFRGETPYSVDMEELVEAYWSAGQTLREQIGDVREKLHETLAAGKYIIGEFGQAFWLDKRFGFPPNVTASHTLPAEFFLSSGMPLQPAHTLGVCKAYDTKVGTHIFLCQFPEDHPLGKKLSKLEYGTTTGRQRMVGWYDAVEKGDAIRYGGCTDININKIDALSYEGDWLPGGELLICTGYRKPDGSVIKHVPRDMETHRSLKPVYIQVPGWEEDISKVRTFDNLPLNAKRYVAAMVKATLEVAIGDLEKTQADLPNLRYLGVGPDPDQIIRDIPATRDLIKLA</sequence>
<comment type="subcellular location">
    <subcellularLocation>
        <location evidence="7">Cytoplasm</location>
    </subcellularLocation>
</comment>
<keyword evidence="3 7" id="KW-0547">Nucleotide-binding</keyword>
<dbReference type="Proteomes" id="UP000478417">
    <property type="component" value="Unassembled WGS sequence"/>
</dbReference>
<proteinExistence type="inferred from homology"/>
<dbReference type="Pfam" id="PF00709">
    <property type="entry name" value="Adenylsucc_synt"/>
    <property type="match status" value="2"/>
</dbReference>
<dbReference type="InterPro" id="IPR042111">
    <property type="entry name" value="Adenylosuccinate_synth_dom3"/>
</dbReference>
<keyword evidence="2 7" id="KW-0479">Metal-binding</keyword>
<dbReference type="GO" id="GO:0005737">
    <property type="term" value="C:cytoplasm"/>
    <property type="evidence" value="ECO:0007669"/>
    <property type="project" value="UniProtKB-SubCell"/>
</dbReference>
<comment type="catalytic activity">
    <reaction evidence="7">
        <text>IMP + L-aspartate + GTP = N(6)-(1,2-dicarboxyethyl)-AMP + GDP + phosphate + 2 H(+)</text>
        <dbReference type="Rhea" id="RHEA:15753"/>
        <dbReference type="ChEBI" id="CHEBI:15378"/>
        <dbReference type="ChEBI" id="CHEBI:29991"/>
        <dbReference type="ChEBI" id="CHEBI:37565"/>
        <dbReference type="ChEBI" id="CHEBI:43474"/>
        <dbReference type="ChEBI" id="CHEBI:57567"/>
        <dbReference type="ChEBI" id="CHEBI:58053"/>
        <dbReference type="ChEBI" id="CHEBI:58189"/>
        <dbReference type="EC" id="6.3.4.4"/>
    </reaction>
</comment>
<dbReference type="SMART" id="SM00788">
    <property type="entry name" value="Adenylsucc_synt"/>
    <property type="match status" value="1"/>
</dbReference>
<dbReference type="InterPro" id="IPR027417">
    <property type="entry name" value="P-loop_NTPase"/>
</dbReference>
<dbReference type="InterPro" id="IPR001114">
    <property type="entry name" value="Adenylosuccinate_synthetase"/>
</dbReference>
<feature type="active site" description="Proton acceptor" evidence="7">
    <location>
        <position position="20"/>
    </location>
</feature>
<reference evidence="8 9" key="1">
    <citation type="submission" date="2020-02" db="EMBL/GenBank/DDBJ databases">
        <title>Albibacoteraceae fam. nov., the first described family within the subdivision 4 Verrucomicrobia.</title>
        <authorList>
            <person name="Xi F."/>
        </authorList>
    </citation>
    <scope>NUCLEOTIDE SEQUENCE [LARGE SCALE GENOMIC DNA]</scope>
    <source>
        <strain evidence="8 9">CK1056</strain>
    </source>
</reference>
<feature type="binding site" description="in other chain" evidence="7">
    <location>
        <position position="302"/>
    </location>
    <ligand>
        <name>IMP</name>
        <dbReference type="ChEBI" id="CHEBI:58053"/>
        <note>ligand shared between dimeric partners</note>
    </ligand>
</feature>
<dbReference type="GO" id="GO:0004019">
    <property type="term" value="F:adenylosuccinate synthase activity"/>
    <property type="evidence" value="ECO:0007669"/>
    <property type="project" value="UniProtKB-UniRule"/>
</dbReference>
<comment type="caution">
    <text evidence="8">The sequence shown here is derived from an EMBL/GenBank/DDBJ whole genome shotgun (WGS) entry which is preliminary data.</text>
</comment>
<comment type="caution">
    <text evidence="7">Lacks conserved residue(s) required for the propagation of feature annotation.</text>
</comment>
<feature type="binding site" evidence="7">
    <location>
        <position position="57"/>
    </location>
    <ligand>
        <name>Mg(2+)</name>
        <dbReference type="ChEBI" id="CHEBI:18420"/>
    </ligand>
</feature>
<dbReference type="AlphaFoldDB" id="A0A6B2M2S4"/>
<evidence type="ECO:0000256" key="1">
    <source>
        <dbReference type="ARBA" id="ARBA00022598"/>
    </source>
</evidence>
<evidence type="ECO:0000256" key="6">
    <source>
        <dbReference type="ARBA" id="ARBA00023134"/>
    </source>
</evidence>
<feature type="binding site" evidence="7">
    <location>
        <begin position="496"/>
        <end position="498"/>
    </location>
    <ligand>
        <name>GTP</name>
        <dbReference type="ChEBI" id="CHEBI:37565"/>
    </ligand>
</feature>
<dbReference type="RefSeq" id="WP_163965047.1">
    <property type="nucleotide sequence ID" value="NZ_JAAGNX010000002.1"/>
</dbReference>
<dbReference type="InterPro" id="IPR042109">
    <property type="entry name" value="Adenylosuccinate_synth_dom1"/>
</dbReference>
<evidence type="ECO:0000256" key="2">
    <source>
        <dbReference type="ARBA" id="ARBA00022723"/>
    </source>
</evidence>
<feature type="binding site" evidence="7">
    <location>
        <begin position="361"/>
        <end position="367"/>
    </location>
    <ligand>
        <name>substrate</name>
    </ligand>
</feature>
<dbReference type="Gene3D" id="3.40.440.10">
    <property type="entry name" value="Adenylosuccinate Synthetase, subunit A, domain 1"/>
    <property type="match status" value="1"/>
</dbReference>